<name>A0A1C7M8Q5_GRIFR</name>
<comment type="caution">
    <text evidence="1">The sequence shown here is derived from an EMBL/GenBank/DDBJ whole genome shotgun (WGS) entry which is preliminary data.</text>
</comment>
<organism evidence="1 2">
    <name type="scientific">Grifola frondosa</name>
    <name type="common">Maitake</name>
    <name type="synonym">Polyporus frondosus</name>
    <dbReference type="NCBI Taxonomy" id="5627"/>
    <lineage>
        <taxon>Eukaryota</taxon>
        <taxon>Fungi</taxon>
        <taxon>Dikarya</taxon>
        <taxon>Basidiomycota</taxon>
        <taxon>Agaricomycotina</taxon>
        <taxon>Agaricomycetes</taxon>
        <taxon>Polyporales</taxon>
        <taxon>Grifolaceae</taxon>
        <taxon>Grifola</taxon>
    </lineage>
</organism>
<accession>A0A1C7M8Q5</accession>
<gene>
    <name evidence="1" type="ORF">A0H81_06812</name>
</gene>
<keyword evidence="2" id="KW-1185">Reference proteome</keyword>
<evidence type="ECO:0000313" key="2">
    <source>
        <dbReference type="Proteomes" id="UP000092993"/>
    </source>
</evidence>
<proteinExistence type="predicted"/>
<dbReference type="Proteomes" id="UP000092993">
    <property type="component" value="Unassembled WGS sequence"/>
</dbReference>
<evidence type="ECO:0000313" key="1">
    <source>
        <dbReference type="EMBL" id="OBZ73295.1"/>
    </source>
</evidence>
<protein>
    <submittedName>
        <fullName evidence="1">Uncharacterized protein</fullName>
    </submittedName>
</protein>
<sequence length="126" mass="13943">MSPPDLSSANFPKAALTTQLLITPSSLCTLPTPCQVYIPHPSARIRAICISIFKIMMMASRRTPRPLTPPWVFPVILSQDPCPSTLIMAHLGSGHNWGCPLLRHSTWNRVDLLPLPQHPFPSALTR</sequence>
<dbReference type="EMBL" id="LUGG01000007">
    <property type="protein sequence ID" value="OBZ73295.1"/>
    <property type="molecule type" value="Genomic_DNA"/>
</dbReference>
<dbReference type="AlphaFoldDB" id="A0A1C7M8Q5"/>
<reference evidence="1 2" key="1">
    <citation type="submission" date="2016-03" db="EMBL/GenBank/DDBJ databases">
        <title>Whole genome sequencing of Grifola frondosa 9006-11.</title>
        <authorList>
            <person name="Min B."/>
            <person name="Park H."/>
            <person name="Kim J.-G."/>
            <person name="Cho H."/>
            <person name="Oh Y.-L."/>
            <person name="Kong W.-S."/>
            <person name="Choi I.-G."/>
        </authorList>
    </citation>
    <scope>NUCLEOTIDE SEQUENCE [LARGE SCALE GENOMIC DNA]</scope>
    <source>
        <strain evidence="1 2">9006-11</strain>
    </source>
</reference>